<evidence type="ECO:0000313" key="1">
    <source>
        <dbReference type="Ensembl" id="ENSSFAP00005003696.1"/>
    </source>
</evidence>
<keyword evidence="2" id="KW-1185">Reference proteome</keyword>
<sequence>VKSFTCVAHYSDALRLKRGFCFQSEPRSLPRCVTAVVLRGVAVAIILLGEPVRWETNLQLLIDLLMTNGSPGSVYDARPKTQLPVLACNADLLWMAEAPSDNVMTDIYGANLYNRYLSRRHAAGTAELAVQGTGSDVTEEAESASQCHSILVCTGVYDPRSELPPTQTGAAAVGLHRDLVLEPELLEPRHLVEDVEDAVDLLLHAAHH</sequence>
<dbReference type="Proteomes" id="UP000472267">
    <property type="component" value="Unassembled WGS sequence"/>
</dbReference>
<dbReference type="Ensembl" id="ENSSFAT00005003959.1">
    <property type="protein sequence ID" value="ENSSFAP00005003696.1"/>
    <property type="gene ID" value="ENSSFAG00005002500.1"/>
</dbReference>
<evidence type="ECO:0000313" key="2">
    <source>
        <dbReference type="Proteomes" id="UP000472267"/>
    </source>
</evidence>
<protein>
    <recommendedName>
        <fullName evidence="3">Haloacid dehalogenase like hydrolase domain containing 5</fullName>
    </recommendedName>
</protein>
<dbReference type="AlphaFoldDB" id="A0A672F9Z9"/>
<name>A0A672F9Z9_SALFA</name>
<organism evidence="1 2">
    <name type="scientific">Salarias fasciatus</name>
    <name type="common">Jewelled blenny</name>
    <name type="synonym">Blennius fasciatus</name>
    <dbReference type="NCBI Taxonomy" id="181472"/>
    <lineage>
        <taxon>Eukaryota</taxon>
        <taxon>Metazoa</taxon>
        <taxon>Chordata</taxon>
        <taxon>Craniata</taxon>
        <taxon>Vertebrata</taxon>
        <taxon>Euteleostomi</taxon>
        <taxon>Actinopterygii</taxon>
        <taxon>Neopterygii</taxon>
        <taxon>Teleostei</taxon>
        <taxon>Neoteleostei</taxon>
        <taxon>Acanthomorphata</taxon>
        <taxon>Ovalentaria</taxon>
        <taxon>Blenniimorphae</taxon>
        <taxon>Blenniiformes</taxon>
        <taxon>Blennioidei</taxon>
        <taxon>Blenniidae</taxon>
        <taxon>Salariinae</taxon>
        <taxon>Salarias</taxon>
    </lineage>
</organism>
<accession>A0A672F9Z9</accession>
<dbReference type="Gene3D" id="3.40.50.1000">
    <property type="entry name" value="HAD superfamily/HAD-like"/>
    <property type="match status" value="1"/>
</dbReference>
<gene>
    <name evidence="1" type="primary">zgc:77375</name>
</gene>
<proteinExistence type="predicted"/>
<reference evidence="1" key="2">
    <citation type="submission" date="2025-09" db="UniProtKB">
        <authorList>
            <consortium name="Ensembl"/>
        </authorList>
    </citation>
    <scope>IDENTIFICATION</scope>
</reference>
<evidence type="ECO:0008006" key="3">
    <source>
        <dbReference type="Google" id="ProtNLM"/>
    </source>
</evidence>
<dbReference type="InterPro" id="IPR023214">
    <property type="entry name" value="HAD_sf"/>
</dbReference>
<reference evidence="1" key="1">
    <citation type="submission" date="2025-08" db="UniProtKB">
        <authorList>
            <consortium name="Ensembl"/>
        </authorList>
    </citation>
    <scope>IDENTIFICATION</scope>
</reference>